<evidence type="ECO:0000256" key="1">
    <source>
        <dbReference type="SAM" id="SignalP"/>
    </source>
</evidence>
<dbReference type="CDD" id="cd13520">
    <property type="entry name" value="PBP2_TAXI_TRAP"/>
    <property type="match status" value="1"/>
</dbReference>
<dbReference type="InterPro" id="IPR011852">
    <property type="entry name" value="TRAP_TAXI"/>
</dbReference>
<dbReference type="Proteomes" id="UP000441455">
    <property type="component" value="Unassembled WGS sequence"/>
</dbReference>
<dbReference type="Pfam" id="PF16868">
    <property type="entry name" value="NMT1_3"/>
    <property type="match status" value="1"/>
</dbReference>
<dbReference type="EMBL" id="VULN01000007">
    <property type="protein sequence ID" value="MSS82171.1"/>
    <property type="molecule type" value="Genomic_DNA"/>
</dbReference>
<gene>
    <name evidence="2" type="ORF">FX155_06130</name>
</gene>
<proteinExistence type="predicted"/>
<reference evidence="2 3" key="1">
    <citation type="submission" date="2019-08" db="EMBL/GenBank/DDBJ databases">
        <title>In-depth cultivation of the pig gut microbiome towards novel bacterial diversity and tailored functional studies.</title>
        <authorList>
            <person name="Wylensek D."/>
            <person name="Hitch T.C.A."/>
            <person name="Clavel T."/>
        </authorList>
    </citation>
    <scope>NUCLEOTIDE SEQUENCE [LARGE SCALE GENOMIC DNA]</scope>
    <source>
        <strain evidence="2 3">WCA-389-WT-5B</strain>
    </source>
</reference>
<dbReference type="AlphaFoldDB" id="A0A6N7VYI2"/>
<organism evidence="2 3">
    <name type="scientific">Acidaminococcus fermentans</name>
    <dbReference type="NCBI Taxonomy" id="905"/>
    <lineage>
        <taxon>Bacteria</taxon>
        <taxon>Bacillati</taxon>
        <taxon>Bacillota</taxon>
        <taxon>Negativicutes</taxon>
        <taxon>Acidaminococcales</taxon>
        <taxon>Acidaminococcaceae</taxon>
        <taxon>Acidaminococcus</taxon>
    </lineage>
</organism>
<evidence type="ECO:0000313" key="2">
    <source>
        <dbReference type="EMBL" id="MSS82171.1"/>
    </source>
</evidence>
<evidence type="ECO:0000313" key="3">
    <source>
        <dbReference type="Proteomes" id="UP000441455"/>
    </source>
</evidence>
<protein>
    <submittedName>
        <fullName evidence="2">TAXI family TRAP transporter solute-binding subunit</fullName>
    </submittedName>
</protein>
<keyword evidence="1" id="KW-0732">Signal</keyword>
<sequence>MKKLIFSVLALLFFCTAGCGAKTGNLERGKTPPKETVLAGGQLVGAYGSLGNDLVNALNQDGRQPLLKLQDGAGSLANIELLRQQKADLALVQSDVAWYAYTGTGPYEDRPLKDLEQVGTLQGETVQIITYDLTGIRKLQDLKGKTVSLGAAGSGSSLNARQVLEAAGLAEDDVRVQYLSVDDTVRALKEGTVDAAILTSALPHPALRDLARQRRLVLVPIEGQDLEDLVAAYSLYQPVVIPVGTYPNQTRPCASVALQCLLVTRKTVHKDTVKNFLDRLWPHWKELQTKQPALYRDVEKRFFLDPLLPLAPGAEQFIKEQKIGS</sequence>
<name>A0A6N7VYI2_ACIFE</name>
<feature type="signal peptide" evidence="1">
    <location>
        <begin position="1"/>
        <end position="21"/>
    </location>
</feature>
<comment type="caution">
    <text evidence="2">The sequence shown here is derived from an EMBL/GenBank/DDBJ whole genome shotgun (WGS) entry which is preliminary data.</text>
</comment>
<dbReference type="Gene3D" id="3.40.190.10">
    <property type="entry name" value="Periplasmic binding protein-like II"/>
    <property type="match status" value="2"/>
</dbReference>
<dbReference type="PANTHER" id="PTHR42941:SF1">
    <property type="entry name" value="SLL1037 PROTEIN"/>
    <property type="match status" value="1"/>
</dbReference>
<dbReference type="SUPFAM" id="SSF53850">
    <property type="entry name" value="Periplasmic binding protein-like II"/>
    <property type="match status" value="1"/>
</dbReference>
<dbReference type="PANTHER" id="PTHR42941">
    <property type="entry name" value="SLL1037 PROTEIN"/>
    <property type="match status" value="1"/>
</dbReference>
<dbReference type="NCBIfam" id="TIGR02122">
    <property type="entry name" value="TRAP_TAXI"/>
    <property type="match status" value="1"/>
</dbReference>
<dbReference type="RefSeq" id="WP_154488075.1">
    <property type="nucleotide sequence ID" value="NZ_VULN01000007.1"/>
</dbReference>
<feature type="chain" id="PRO_5027040097" evidence="1">
    <location>
        <begin position="22"/>
        <end position="325"/>
    </location>
</feature>
<dbReference type="OrthoDB" id="9776669at2"/>
<accession>A0A6N7VYI2</accession>